<dbReference type="EMBL" id="JAACQH010000159">
    <property type="protein sequence ID" value="NCS92034.1"/>
    <property type="molecule type" value="Genomic_DNA"/>
</dbReference>
<dbReference type="Pfam" id="PF00535">
    <property type="entry name" value="Glycos_transf_2"/>
    <property type="match status" value="2"/>
</dbReference>
<dbReference type="AlphaFoldDB" id="A0A8J7YWM4"/>
<evidence type="ECO:0000256" key="1">
    <source>
        <dbReference type="ARBA" id="ARBA00022676"/>
    </source>
</evidence>
<dbReference type="InterPro" id="IPR029044">
    <property type="entry name" value="Nucleotide-diphossugar_trans"/>
</dbReference>
<sequence length="400" mass="45341">MGKKISIVIPAYNEEKYIKETSSKLKEIKNNEYKNLEVIVVENGSTDKTYEIAKQYANADKNFKVFHLDKASAAIATNFGAKQASGEILILMDADTYPLDRAITEISKKFEDENVVSVCTYVKTNSSYINNLLFSLSSELAYLSSKINTPLFYTICVAYRKDIFEQLNGLKENFVTAYDLDLSKRASKFGKCVFARKANVFTSPRRVEKGGTVNIIMYPDKNFKVFHLDKASAAIATNFGAKQASGEILILMDADTYPLDRAITEISKKFEDENVVSVCTYVKTNSSYINNLLFSLSSELAYLSSKINTPLFYTICVAYRKDIFEQLNGLKENFVTAYDLDLSKRASKFGKCVFARKANVFTSPRRVEKGGTVNIIMYHLKNFIKFSIYKKPSDDYEPYR</sequence>
<evidence type="ECO:0000259" key="3">
    <source>
        <dbReference type="Pfam" id="PF00535"/>
    </source>
</evidence>
<comment type="caution">
    <text evidence="4">The sequence shown here is derived from an EMBL/GenBank/DDBJ whole genome shotgun (WGS) entry which is preliminary data.</text>
</comment>
<protein>
    <submittedName>
        <fullName evidence="4">Glycosyltransferase family 2 protein</fullName>
    </submittedName>
</protein>
<evidence type="ECO:0000256" key="2">
    <source>
        <dbReference type="ARBA" id="ARBA00022679"/>
    </source>
</evidence>
<dbReference type="GO" id="GO:0016757">
    <property type="term" value="F:glycosyltransferase activity"/>
    <property type="evidence" value="ECO:0007669"/>
    <property type="project" value="UniProtKB-KW"/>
</dbReference>
<feature type="domain" description="Glycosyltransferase 2-like" evidence="3">
    <location>
        <begin position="6"/>
        <end position="166"/>
    </location>
</feature>
<dbReference type="InterPro" id="IPR001173">
    <property type="entry name" value="Glyco_trans_2-like"/>
</dbReference>
<dbReference type="SUPFAM" id="SSF53448">
    <property type="entry name" value="Nucleotide-diphospho-sugar transferases"/>
    <property type="match status" value="2"/>
</dbReference>
<dbReference type="Proteomes" id="UP000738826">
    <property type="component" value="Unassembled WGS sequence"/>
</dbReference>
<reference evidence="4" key="1">
    <citation type="submission" date="2019-11" db="EMBL/GenBank/DDBJ databases">
        <title>Lipid analysis of CO2-rich subsurface aquifers suggests an autotrophy-based deep biosphere with lysolipids enriched in CPR bacteria.</title>
        <authorList>
            <person name="Probst A.J."/>
            <person name="Elling F.J."/>
            <person name="Castelle C.J."/>
            <person name="Zhu Q."/>
            <person name="Elvert M."/>
            <person name="Birarda G."/>
            <person name="Holman H.-Y."/>
            <person name="Lane K.R."/>
            <person name="Ladd B."/>
            <person name="Ryan M.C."/>
            <person name="Woyke T."/>
            <person name="Hinrichs K.-U."/>
            <person name="Banfield J.F."/>
        </authorList>
    </citation>
    <scope>NUCLEOTIDE SEQUENCE</scope>
    <source>
        <strain evidence="4">CG_2015-04_33_537</strain>
    </source>
</reference>
<dbReference type="Gene3D" id="3.90.550.10">
    <property type="entry name" value="Spore Coat Polysaccharide Biosynthesis Protein SpsA, Chain A"/>
    <property type="match status" value="2"/>
</dbReference>
<accession>A0A8J7YWM4</accession>
<gene>
    <name evidence="4" type="ORF">GW779_06530</name>
</gene>
<organism evidence="4 5">
    <name type="scientific">Candidatus Altarchaeum hamiconexum</name>
    <dbReference type="NCBI Taxonomy" id="1803513"/>
    <lineage>
        <taxon>Archaea</taxon>
        <taxon>Candidatus Altarchaeota</taxon>
        <taxon>Candidatus Altiarchaeia</taxon>
        <taxon>Candidatus Altarchaeales</taxon>
        <taxon>Candidatus Altarchaeaceae</taxon>
        <taxon>Candidatus Altarchaeum</taxon>
    </lineage>
</organism>
<evidence type="ECO:0000313" key="5">
    <source>
        <dbReference type="Proteomes" id="UP000738826"/>
    </source>
</evidence>
<name>A0A8J7YWM4_9ARCH</name>
<evidence type="ECO:0000313" key="4">
    <source>
        <dbReference type="EMBL" id="NCS92034.1"/>
    </source>
</evidence>
<proteinExistence type="predicted"/>
<dbReference type="PANTHER" id="PTHR43630">
    <property type="entry name" value="POLY-BETA-1,6-N-ACETYL-D-GLUCOSAMINE SYNTHASE"/>
    <property type="match status" value="1"/>
</dbReference>
<keyword evidence="1" id="KW-0328">Glycosyltransferase</keyword>
<keyword evidence="2" id="KW-0808">Transferase</keyword>
<feature type="domain" description="Glycosyltransferase 2-like" evidence="3">
    <location>
        <begin position="220"/>
        <end position="326"/>
    </location>
</feature>
<dbReference type="PANTHER" id="PTHR43630:SF1">
    <property type="entry name" value="POLY-BETA-1,6-N-ACETYL-D-GLUCOSAMINE SYNTHASE"/>
    <property type="match status" value="1"/>
</dbReference>